<dbReference type="InterPro" id="IPR037725">
    <property type="entry name" value="C2F_Ferlin"/>
</dbReference>
<dbReference type="SMART" id="SM00239">
    <property type="entry name" value="C2"/>
    <property type="match status" value="4"/>
</dbReference>
<dbReference type="GO" id="GO:0007009">
    <property type="term" value="P:plasma membrane organization"/>
    <property type="evidence" value="ECO:0007669"/>
    <property type="project" value="TreeGrafter"/>
</dbReference>
<feature type="transmembrane region" description="Helical" evidence="6">
    <location>
        <begin position="1595"/>
        <end position="1615"/>
    </location>
</feature>
<dbReference type="PANTHER" id="PTHR12546:SF60">
    <property type="entry name" value="MISFIRE, ISOFORM F"/>
    <property type="match status" value="1"/>
</dbReference>
<dbReference type="PROSITE" id="PS50004">
    <property type="entry name" value="C2"/>
    <property type="match status" value="3"/>
</dbReference>
<dbReference type="PANTHER" id="PTHR12546">
    <property type="entry name" value="FER-1-LIKE"/>
    <property type="match status" value="1"/>
</dbReference>
<dbReference type="CDD" id="cd04017">
    <property type="entry name" value="C2D_Ferlin"/>
    <property type="match status" value="1"/>
</dbReference>
<keyword evidence="3" id="KW-0677">Repeat</keyword>
<dbReference type="RefSeq" id="XP_023160892.2">
    <property type="nucleotide sequence ID" value="XM_023305124.2"/>
</dbReference>
<organism evidence="8 9">
    <name type="scientific">Drosophila hydei</name>
    <name type="common">Fruit fly</name>
    <dbReference type="NCBI Taxonomy" id="7224"/>
    <lineage>
        <taxon>Eukaryota</taxon>
        <taxon>Metazoa</taxon>
        <taxon>Ecdysozoa</taxon>
        <taxon>Arthropoda</taxon>
        <taxon>Hexapoda</taxon>
        <taxon>Insecta</taxon>
        <taxon>Pterygota</taxon>
        <taxon>Neoptera</taxon>
        <taxon>Endopterygota</taxon>
        <taxon>Diptera</taxon>
        <taxon>Brachycera</taxon>
        <taxon>Muscomorpha</taxon>
        <taxon>Ephydroidea</taxon>
        <taxon>Drosophilidae</taxon>
        <taxon>Drosophila</taxon>
    </lineage>
</organism>
<dbReference type="InterPro" id="IPR012968">
    <property type="entry name" value="FerIin_dom"/>
</dbReference>
<dbReference type="Pfam" id="PF22901">
    <property type="entry name" value="dsrm_Ferlin"/>
    <property type="match status" value="1"/>
</dbReference>
<keyword evidence="2 6" id="KW-0812">Transmembrane</keyword>
<name>A0A6J1L569_DROHY</name>
<dbReference type="SMART" id="SM01202">
    <property type="entry name" value="FerI"/>
    <property type="match status" value="1"/>
</dbReference>
<dbReference type="CDD" id="cd04037">
    <property type="entry name" value="C2E_Ferlin"/>
    <property type="match status" value="1"/>
</dbReference>
<feature type="domain" description="C2" evidence="7">
    <location>
        <begin position="1347"/>
        <end position="1495"/>
    </location>
</feature>
<feature type="domain" description="C2" evidence="7">
    <location>
        <begin position="1115"/>
        <end position="1232"/>
    </location>
</feature>
<keyword evidence="8" id="KW-1185">Reference proteome</keyword>
<comment type="subcellular location">
    <subcellularLocation>
        <location evidence="1">Membrane</location>
        <topology evidence="1">Single-pass membrane protein</topology>
    </subcellularLocation>
</comment>
<dbReference type="OrthoDB" id="10059618at2759"/>
<evidence type="ECO:0000256" key="4">
    <source>
        <dbReference type="ARBA" id="ARBA00022989"/>
    </source>
</evidence>
<evidence type="ECO:0000256" key="2">
    <source>
        <dbReference type="ARBA" id="ARBA00022692"/>
    </source>
</evidence>
<reference evidence="9" key="1">
    <citation type="submission" date="2025-08" db="UniProtKB">
        <authorList>
            <consortium name="RefSeq"/>
        </authorList>
    </citation>
    <scope>IDENTIFICATION</scope>
    <source>
        <strain evidence="9">15085-1641.00</strain>
        <tissue evidence="9">Whole body</tissue>
    </source>
</reference>
<accession>A0A6J1L569</accession>
<dbReference type="InterPro" id="IPR035892">
    <property type="entry name" value="C2_domain_sf"/>
</dbReference>
<evidence type="ECO:0000256" key="3">
    <source>
        <dbReference type="ARBA" id="ARBA00022737"/>
    </source>
</evidence>
<feature type="domain" description="C2" evidence="7">
    <location>
        <begin position="1"/>
        <end position="117"/>
    </location>
</feature>
<dbReference type="InterPro" id="IPR037723">
    <property type="entry name" value="C2D_Ferlin"/>
</dbReference>
<evidence type="ECO:0000256" key="6">
    <source>
        <dbReference type="SAM" id="Phobius"/>
    </source>
</evidence>
<keyword evidence="4 6" id="KW-1133">Transmembrane helix</keyword>
<dbReference type="CDD" id="cd08374">
    <property type="entry name" value="C2F_Ferlin"/>
    <property type="match status" value="1"/>
</dbReference>
<evidence type="ECO:0000313" key="8">
    <source>
        <dbReference type="Proteomes" id="UP000504633"/>
    </source>
</evidence>
<keyword evidence="5 6" id="KW-0472">Membrane</keyword>
<dbReference type="GO" id="GO:0016020">
    <property type="term" value="C:membrane"/>
    <property type="evidence" value="ECO:0007669"/>
    <property type="project" value="UniProtKB-SubCell"/>
</dbReference>
<evidence type="ECO:0000256" key="5">
    <source>
        <dbReference type="ARBA" id="ARBA00023136"/>
    </source>
</evidence>
<protein>
    <submittedName>
        <fullName evidence="9">Fer-1-like protein 6</fullName>
    </submittedName>
</protein>
<evidence type="ECO:0000256" key="1">
    <source>
        <dbReference type="ARBA" id="ARBA00004167"/>
    </source>
</evidence>
<dbReference type="CTD" id="39016"/>
<dbReference type="InterPro" id="IPR055072">
    <property type="entry name" value="Ferlin_DSRM"/>
</dbReference>
<dbReference type="OMA" id="DFPICGC"/>
<dbReference type="InterPro" id="IPR037721">
    <property type="entry name" value="Ferlin"/>
</dbReference>
<dbReference type="GeneID" id="111592732"/>
<gene>
    <name evidence="9" type="primary">LOC111592732</name>
</gene>
<dbReference type="InterPro" id="IPR032362">
    <property type="entry name" value="Ferlin_C"/>
</dbReference>
<sequence length="1627" mass="186115">MTHVDNCFAGAPQDFLICITVHKAAETGLPNGELYVKICLDKMTKNTKTQTNTENPFFNEYFVFEFHCTLAKLLRLTVLFELKRYLMYKKNANMGELMIDLHSVWNQPNHSYFKRWGRLEVPLGEQPSKERERESCGYLQIDLAIVSQHSALKTIPTTDEHDQSIKWPTHHDFDDIKSNLLEDVDSDTLSNIRYFIRFYRGIFTKRNNYMIQVSFAGFKGKTNVEKNTATPVWNQEISFAWVYPSLAQRFLILIMMQEHMQWKCIAEYEMIFDEIAFEDKPSFGPTYLHLYDPIIPTNYVGRLLMELRSENLSEGHPSHVVTTQTVPGPAHWSDQPFVVEFLPILGDHIPSSAHQYKFVVNLAEFVSNELEGSLKTPAGKFRSQMQTKSFRQESPFQSCMFRINLPDNRIKFEADFFMIDISNYMRSELATFKVFQLKFPNSLQQQTRCLKYIINSILYKIEESLDLHRFDYDMGEQCTTWDLNRQQYVLTYFRKAPKELRALRQRLKSSYSPNLDSTIVDIVNEMHRLIGEINSLSNLMHVQDDWPELLLSLSAGGKQVGVCHLNAKHFLNLQKREVNQASNHCWKVKSFLFKSSSCPHTCFNCGCNAGLVLGCISIVLDSERHEFASCIAGEWTSPSPYSWVPNVGHTFFRCHIYVHQAKVRPGNENKVECNGHVRVLFASQVVETYGAKSICSPIWDAVITINGLSLPGDISWYLQNPPMLALEFFNCQHETVGSGQIVSNVITADQSDESSHGDESKYWGQGALQKLQKLRNVTPPPLKWISVAKNGMVQAELLMSVELKQLVGDKQVFDKEPELTTGIPLTIRPNMLNYVLEVIFVGLRNYSKMGMSMAGKRRAKVIMADLVLTSGLSTSRVKNSINFLVAYASGVVNLPDQQEYWPAIIATDVLVSTFSNESTLGAALIPPSPNYLQKNRVNKCTQKSAESSAANSTIVIHQDDDTEEDERINPLERENIFWKRFKIIFGLRSAAYANKNALSLYDCRDLNEVVDTQFTWWTKFYNSMWTGRQDGLNKCKHKLIIYNGELEKQPQFSFLQDWAVPVPLVHGVKLKKHAPPKEDVYATLKLQIKLTPCECAKATDAFGDGNILHPLPAALSPREQNLIKSLTDVVKILVRVYIVQALQVRPRDWFSDSDTYVRLTLGGKMVSDHAHYVPNQSNPVFGRFFELSTTLPADPILEVGLFDHDKHKDEIIGYTQIDLEDRWHSKHRATVGIPLEYSRFGYNQWRDTMPPSQLLADLCLQRGIQPPYYYGNVIEVDGMLLGDETVISKSEELKERLSLTALHNMDKLPSFGYKLVPEHVETRSIYNDNSPGVLQGKIQMWLELYEASLFLPTPIDVTPVPPFDYEVRVVVKSLRNIQFGDTNIFGKLMSDIYVIGWCQDAGKYQSTDIHYRSFAGEAAFNWRMIFQMKYSPNEDMMVIRHTGGLQGEEIEIKKPPLIYFQVWDKDVLSRDEYLGALELNLSDLPMPYKSERRCKPFPNSHPRINLFNRTTVEGWFPLVDNQKKSNAEAENRAVMGKVQLQLDVLTEAEASNTPAGLGHQPPMALEAPNRPKTSFNPLTHPFKSANLILWPVVRKYVYCGIFLMCLALGLTLFIYNMPTQLLKIPLK</sequence>
<dbReference type="KEGG" id="dhe:111592732"/>
<proteinExistence type="predicted"/>
<evidence type="ECO:0000259" key="7">
    <source>
        <dbReference type="PROSITE" id="PS50004"/>
    </source>
</evidence>
<dbReference type="Pfam" id="PF16165">
    <property type="entry name" value="Ferlin_C"/>
    <property type="match status" value="1"/>
</dbReference>
<dbReference type="SUPFAM" id="SSF49562">
    <property type="entry name" value="C2 domain (Calcium/lipid-binding domain, CaLB)"/>
    <property type="match status" value="4"/>
</dbReference>
<dbReference type="InterPro" id="IPR037724">
    <property type="entry name" value="C2E_Ferlin"/>
</dbReference>
<dbReference type="Pfam" id="PF00168">
    <property type="entry name" value="C2"/>
    <property type="match status" value="3"/>
</dbReference>
<dbReference type="Proteomes" id="UP000504633">
    <property type="component" value="Unplaced"/>
</dbReference>
<dbReference type="Gene3D" id="2.60.40.150">
    <property type="entry name" value="C2 domain"/>
    <property type="match status" value="3"/>
</dbReference>
<evidence type="ECO:0000313" key="9">
    <source>
        <dbReference type="RefSeq" id="XP_023160892.2"/>
    </source>
</evidence>
<dbReference type="InterPro" id="IPR000008">
    <property type="entry name" value="C2_dom"/>
</dbReference>